<dbReference type="SMART" id="SM00369">
    <property type="entry name" value="LRR_TYP"/>
    <property type="match status" value="12"/>
</dbReference>
<dbReference type="SUPFAM" id="SSF48726">
    <property type="entry name" value="Immunoglobulin"/>
    <property type="match status" value="1"/>
</dbReference>
<dbReference type="InterPro" id="IPR013783">
    <property type="entry name" value="Ig-like_fold"/>
</dbReference>
<dbReference type="Proteomes" id="UP000694865">
    <property type="component" value="Unplaced"/>
</dbReference>
<evidence type="ECO:0000256" key="1">
    <source>
        <dbReference type="ARBA" id="ARBA00022614"/>
    </source>
</evidence>
<gene>
    <name evidence="8" type="primary">LOC102803328</name>
</gene>
<dbReference type="InterPro" id="IPR001611">
    <property type="entry name" value="Leu-rich_rpt"/>
</dbReference>
<dbReference type="InterPro" id="IPR032675">
    <property type="entry name" value="LRR_dom_sf"/>
</dbReference>
<dbReference type="CDD" id="cd00096">
    <property type="entry name" value="Ig"/>
    <property type="match status" value="1"/>
</dbReference>
<dbReference type="SMART" id="SM00365">
    <property type="entry name" value="LRR_SD22"/>
    <property type="match status" value="5"/>
</dbReference>
<dbReference type="InterPro" id="IPR000483">
    <property type="entry name" value="Cys-rich_flank_reg_C"/>
</dbReference>
<dbReference type="SUPFAM" id="SSF52058">
    <property type="entry name" value="L domain-like"/>
    <property type="match status" value="1"/>
</dbReference>
<feature type="domain" description="Ig-like" evidence="6">
    <location>
        <begin position="423"/>
        <end position="513"/>
    </location>
</feature>
<dbReference type="InterPro" id="IPR003591">
    <property type="entry name" value="Leu-rich_rpt_typical-subtyp"/>
</dbReference>
<dbReference type="Pfam" id="PF13855">
    <property type="entry name" value="LRR_8"/>
    <property type="match status" value="3"/>
</dbReference>
<dbReference type="PROSITE" id="PS51450">
    <property type="entry name" value="LRR"/>
    <property type="match status" value="7"/>
</dbReference>
<dbReference type="Pfam" id="PF00560">
    <property type="entry name" value="LRR_1"/>
    <property type="match status" value="1"/>
</dbReference>
<dbReference type="Gene3D" id="3.80.10.10">
    <property type="entry name" value="Ribonuclease Inhibitor"/>
    <property type="match status" value="3"/>
</dbReference>
<dbReference type="SMART" id="SM00409">
    <property type="entry name" value="IG"/>
    <property type="match status" value="1"/>
</dbReference>
<reference evidence="8" key="1">
    <citation type="submission" date="2025-08" db="UniProtKB">
        <authorList>
            <consortium name="RefSeq"/>
        </authorList>
    </citation>
    <scope>IDENTIFICATION</scope>
    <source>
        <tissue evidence="8">Testes</tissue>
    </source>
</reference>
<keyword evidence="2" id="KW-0732">Signal</keyword>
<evidence type="ECO:0000313" key="7">
    <source>
        <dbReference type="Proteomes" id="UP000694865"/>
    </source>
</evidence>
<dbReference type="SMART" id="SM00082">
    <property type="entry name" value="LRRCT"/>
    <property type="match status" value="1"/>
</dbReference>
<dbReference type="InterPro" id="IPR007110">
    <property type="entry name" value="Ig-like_dom"/>
</dbReference>
<keyword evidence="5" id="KW-0472">Membrane</keyword>
<proteinExistence type="predicted"/>
<dbReference type="PANTHER" id="PTHR24366">
    <property type="entry name" value="IG(IMMUNOGLOBULIN) AND LRR(LEUCINE RICH REPEAT) DOMAINS"/>
    <property type="match status" value="1"/>
</dbReference>
<protein>
    <submittedName>
        <fullName evidence="8">Leucine-rich repeat-containing protein 15-like</fullName>
    </submittedName>
</protein>
<sequence>MPICMQVLSNTAVMDIVSIAAVVCLKYPPIFHPILRTSKWYLSALQTISGNAFVGLTELNYLTIRRHEITDISPNAFAGLTNLIQLSLYRNALTSLPETVFHGLLNLRELDISFNSLTFLSPEIFHHLSELTELDLSRNNLQSLNPSLFNGLNKLLELHLDNNGISSLPSEIFHSLSELTNLDLSGNNFQSLNSSVFNRLNKLLELHLDYNDITFLPSEIFHNFPKLTVLDLSHNKFQSLNPPLFNGLNELLELHLDSNNITFLPSEIFHNFPKLTVLDLSHNKLQSLNSPLFNGLNKLLELHLDNNDIAFLPKLPSILWYMSIRNNKFSHLPVSIMNLSNLRYLYVDNNELHHLPSFQNLTQLEILELWGNPWSCDCHMEEFMKWIYTNTDVNVQLICQYPINYTGMSITDLTVPDLQCFEPYVINTFESVYVGVNESVTLTVNVNGAPPPHIQWITPKGIYVDTDSEVNSRYRLEPDGSLFISSTQNEQAGMFVCIAENWKGVVTAVRFLEIHTPPRTMSSYATTFSVSPYTEITRTRMEYNETASTKIYTPKSTNNIKSNNVLSTGYIVSFIIGLVVGILTIVLICCILRKFCFNRGKPLKTQEENINLSTVTRTEDESHLQYTDMNNVEFNTYQQLTTTNNMTGEYVNPNMLVSHVINKQDGELMENIYDSLDA</sequence>
<evidence type="ECO:0000256" key="3">
    <source>
        <dbReference type="ARBA" id="ARBA00022737"/>
    </source>
</evidence>
<keyword evidence="1" id="KW-0433">Leucine-rich repeat</keyword>
<keyword evidence="5" id="KW-1133">Transmembrane helix</keyword>
<organism evidence="7 8">
    <name type="scientific">Saccoglossus kowalevskii</name>
    <name type="common">Acorn worm</name>
    <dbReference type="NCBI Taxonomy" id="10224"/>
    <lineage>
        <taxon>Eukaryota</taxon>
        <taxon>Metazoa</taxon>
        <taxon>Hemichordata</taxon>
        <taxon>Enteropneusta</taxon>
        <taxon>Harrimaniidae</taxon>
        <taxon>Saccoglossus</taxon>
    </lineage>
</organism>
<dbReference type="Gene3D" id="2.60.40.10">
    <property type="entry name" value="Immunoglobulins"/>
    <property type="match status" value="1"/>
</dbReference>
<dbReference type="InterPro" id="IPR003599">
    <property type="entry name" value="Ig_sub"/>
</dbReference>
<evidence type="ECO:0000259" key="6">
    <source>
        <dbReference type="PROSITE" id="PS50835"/>
    </source>
</evidence>
<dbReference type="GeneID" id="102803328"/>
<evidence type="ECO:0000256" key="4">
    <source>
        <dbReference type="ARBA" id="ARBA00023157"/>
    </source>
</evidence>
<keyword evidence="5" id="KW-0812">Transmembrane</keyword>
<evidence type="ECO:0000256" key="5">
    <source>
        <dbReference type="SAM" id="Phobius"/>
    </source>
</evidence>
<dbReference type="SMART" id="SM00364">
    <property type="entry name" value="LRR_BAC"/>
    <property type="match status" value="11"/>
</dbReference>
<dbReference type="PANTHER" id="PTHR24366:SF96">
    <property type="entry name" value="LEUCINE RICH REPEAT CONTAINING 53"/>
    <property type="match status" value="1"/>
</dbReference>
<evidence type="ECO:0000313" key="8">
    <source>
        <dbReference type="RefSeq" id="XP_006825051.1"/>
    </source>
</evidence>
<dbReference type="InterPro" id="IPR003598">
    <property type="entry name" value="Ig_sub2"/>
</dbReference>
<evidence type="ECO:0000256" key="2">
    <source>
        <dbReference type="ARBA" id="ARBA00022729"/>
    </source>
</evidence>
<feature type="transmembrane region" description="Helical" evidence="5">
    <location>
        <begin position="570"/>
        <end position="592"/>
    </location>
</feature>
<dbReference type="PRINTS" id="PR00019">
    <property type="entry name" value="LEURICHRPT"/>
</dbReference>
<dbReference type="RefSeq" id="XP_006825051.1">
    <property type="nucleotide sequence ID" value="XM_006824988.1"/>
</dbReference>
<dbReference type="InterPro" id="IPR036179">
    <property type="entry name" value="Ig-like_dom_sf"/>
</dbReference>
<accession>A0ABM0MYG0</accession>
<dbReference type="PROSITE" id="PS50835">
    <property type="entry name" value="IG_LIKE"/>
    <property type="match status" value="1"/>
</dbReference>
<keyword evidence="4" id="KW-1015">Disulfide bond</keyword>
<dbReference type="Pfam" id="PF13927">
    <property type="entry name" value="Ig_3"/>
    <property type="match status" value="1"/>
</dbReference>
<keyword evidence="7" id="KW-1185">Reference proteome</keyword>
<keyword evidence="3" id="KW-0677">Repeat</keyword>
<name>A0ABM0MYG0_SACKO</name>
<dbReference type="SMART" id="SM00408">
    <property type="entry name" value="IGc2"/>
    <property type="match status" value="1"/>
</dbReference>